<organism evidence="4 5">
    <name type="scientific">Sulfobacillus benefaciens</name>
    <dbReference type="NCBI Taxonomy" id="453960"/>
    <lineage>
        <taxon>Bacteria</taxon>
        <taxon>Bacillati</taxon>
        <taxon>Bacillota</taxon>
        <taxon>Clostridia</taxon>
        <taxon>Eubacteriales</taxon>
        <taxon>Clostridiales Family XVII. Incertae Sedis</taxon>
        <taxon>Sulfobacillus</taxon>
    </lineage>
</organism>
<keyword evidence="4" id="KW-0378">Hydrolase</keyword>
<dbReference type="SUPFAM" id="SSF56529">
    <property type="entry name" value="FAH"/>
    <property type="match status" value="1"/>
</dbReference>
<dbReference type="AlphaFoldDB" id="A0A2T2XAR7"/>
<dbReference type="GO" id="GO:0016787">
    <property type="term" value="F:hydrolase activity"/>
    <property type="evidence" value="ECO:0007669"/>
    <property type="project" value="UniProtKB-KW"/>
</dbReference>
<evidence type="ECO:0000259" key="3">
    <source>
        <dbReference type="Pfam" id="PF01557"/>
    </source>
</evidence>
<evidence type="ECO:0000256" key="2">
    <source>
        <dbReference type="ARBA" id="ARBA00022723"/>
    </source>
</evidence>
<dbReference type="GO" id="GO:0019752">
    <property type="term" value="P:carboxylic acid metabolic process"/>
    <property type="evidence" value="ECO:0007669"/>
    <property type="project" value="UniProtKB-ARBA"/>
</dbReference>
<dbReference type="GO" id="GO:0016853">
    <property type="term" value="F:isomerase activity"/>
    <property type="evidence" value="ECO:0007669"/>
    <property type="project" value="UniProtKB-ARBA"/>
</dbReference>
<feature type="domain" description="Fumarylacetoacetase-like C-terminal" evidence="3">
    <location>
        <begin position="85"/>
        <end position="290"/>
    </location>
</feature>
<name>A0A2T2XAR7_9FIRM</name>
<accession>A0A2T2XAR7</accession>
<dbReference type="Gene3D" id="3.90.850.10">
    <property type="entry name" value="Fumarylacetoacetase-like, C-terminal domain"/>
    <property type="match status" value="1"/>
</dbReference>
<sequence length="296" mass="33095">MRLVSGLLQGREQLWWDTPQGLLRVGYVAGLRGQGDLAWTMDRYLANLDSVHDLLQSWVHWAEDNRVVTDHLPDVMLAPVTHPGKILCVGLNYRPHAKESHMEIPNDPVLFNKYCNAVVGSEYPVHPPADAHQLDYEAELVVVMGRQAVNVAESEALRYVAGYCNGNDVSARDLQFRTSQWLLGKAADGFGPMGPYLVTRDEIPDPDQLEIVCRRNGIEVQHSNTRYMIFSCAFLVSYISRYVTLEPGDVIFTGTPEGVILGQPESERQWLKAGETVSVSIEGLGELITPIGHWKE</sequence>
<dbReference type="GO" id="GO:0046872">
    <property type="term" value="F:metal ion binding"/>
    <property type="evidence" value="ECO:0007669"/>
    <property type="project" value="UniProtKB-KW"/>
</dbReference>
<evidence type="ECO:0000256" key="1">
    <source>
        <dbReference type="ARBA" id="ARBA00010211"/>
    </source>
</evidence>
<evidence type="ECO:0000313" key="4">
    <source>
        <dbReference type="EMBL" id="PSR31613.1"/>
    </source>
</evidence>
<dbReference type="EMBL" id="PXYW01000060">
    <property type="protein sequence ID" value="PSR31613.1"/>
    <property type="molecule type" value="Genomic_DNA"/>
</dbReference>
<protein>
    <submittedName>
        <fullName evidence="4">FAA hydrolase family protein</fullName>
    </submittedName>
</protein>
<comment type="caution">
    <text evidence="4">The sequence shown here is derived from an EMBL/GenBank/DDBJ whole genome shotgun (WGS) entry which is preliminary data.</text>
</comment>
<dbReference type="InterPro" id="IPR011234">
    <property type="entry name" value="Fumarylacetoacetase-like_C"/>
</dbReference>
<dbReference type="PANTHER" id="PTHR42796">
    <property type="entry name" value="FUMARYLACETOACETATE HYDROLASE DOMAIN-CONTAINING PROTEIN 2A-RELATED"/>
    <property type="match status" value="1"/>
</dbReference>
<evidence type="ECO:0000313" key="5">
    <source>
        <dbReference type="Proteomes" id="UP000242972"/>
    </source>
</evidence>
<dbReference type="Pfam" id="PF01557">
    <property type="entry name" value="FAA_hydrolase"/>
    <property type="match status" value="1"/>
</dbReference>
<gene>
    <name evidence="4" type="ORF">C7B46_16570</name>
</gene>
<comment type="similarity">
    <text evidence="1">Belongs to the FAH family.</text>
</comment>
<dbReference type="InterPro" id="IPR051121">
    <property type="entry name" value="FAH"/>
</dbReference>
<keyword evidence="2" id="KW-0479">Metal-binding</keyword>
<dbReference type="Proteomes" id="UP000242972">
    <property type="component" value="Unassembled WGS sequence"/>
</dbReference>
<dbReference type="PANTHER" id="PTHR42796:SF4">
    <property type="entry name" value="FUMARYLACETOACETATE HYDROLASE DOMAIN-CONTAINING PROTEIN 2A"/>
    <property type="match status" value="1"/>
</dbReference>
<proteinExistence type="inferred from homology"/>
<dbReference type="InterPro" id="IPR036663">
    <property type="entry name" value="Fumarylacetoacetase_C_sf"/>
</dbReference>
<dbReference type="FunFam" id="3.90.850.10:FF:000002">
    <property type="entry name" value="2-hydroxyhepta-2,4-diene-1,7-dioate isomerase"/>
    <property type="match status" value="1"/>
</dbReference>
<reference evidence="4 5" key="1">
    <citation type="journal article" date="2014" name="BMC Genomics">
        <title>Comparison of environmental and isolate Sulfobacillus genomes reveals diverse carbon, sulfur, nitrogen, and hydrogen metabolisms.</title>
        <authorList>
            <person name="Justice N.B."/>
            <person name="Norman A."/>
            <person name="Brown C.T."/>
            <person name="Singh A."/>
            <person name="Thomas B.C."/>
            <person name="Banfield J.F."/>
        </authorList>
    </citation>
    <scope>NUCLEOTIDE SEQUENCE [LARGE SCALE GENOMIC DNA]</scope>
    <source>
        <strain evidence="4">AMDSBA4</strain>
    </source>
</reference>